<reference evidence="1 2" key="1">
    <citation type="journal article" date="2024" name="Chem. Sci.">
        <title>Discovery of megapolipeptins by genome mining of a Burkholderiales bacteria collection.</title>
        <authorList>
            <person name="Paulo B.S."/>
            <person name="Recchia M.J.J."/>
            <person name="Lee S."/>
            <person name="Fergusson C.H."/>
            <person name="Romanowski S.B."/>
            <person name="Hernandez A."/>
            <person name="Krull N."/>
            <person name="Liu D.Y."/>
            <person name="Cavanagh H."/>
            <person name="Bos A."/>
            <person name="Gray C.A."/>
            <person name="Murphy B.T."/>
            <person name="Linington R.G."/>
            <person name="Eustaquio A.S."/>
        </authorList>
    </citation>
    <scope>NUCLEOTIDE SEQUENCE [LARGE SCALE GENOMIC DNA]</scope>
    <source>
        <strain evidence="1 2">RL21-008-BIB-B</strain>
    </source>
</reference>
<evidence type="ECO:0000313" key="1">
    <source>
        <dbReference type="EMBL" id="MFL9880160.1"/>
    </source>
</evidence>
<dbReference type="RefSeq" id="WP_408169226.1">
    <property type="nucleotide sequence ID" value="NZ_JAQQFR010000011.1"/>
</dbReference>
<name>A0ABW8ZC96_9BURK</name>
<keyword evidence="2" id="KW-1185">Reference proteome</keyword>
<accession>A0ABW8ZC96</accession>
<proteinExistence type="predicted"/>
<evidence type="ECO:0000313" key="2">
    <source>
        <dbReference type="Proteomes" id="UP001629214"/>
    </source>
</evidence>
<protein>
    <submittedName>
        <fullName evidence="1">Uncharacterized protein</fullName>
    </submittedName>
</protein>
<comment type="caution">
    <text evidence="1">The sequence shown here is derived from an EMBL/GenBank/DDBJ whole genome shotgun (WGS) entry which is preliminary data.</text>
</comment>
<dbReference type="Proteomes" id="UP001629214">
    <property type="component" value="Unassembled WGS sequence"/>
</dbReference>
<sequence>MKNQQKIVDNKIFQLSQQQRMLRIVVTRLMAMLSVAMLSQHCIALWCKQDKNRQFWCKHSPNCRESVYSLSTIIHAGMTPALHSVITRRSAVSSPQLVLLSH</sequence>
<gene>
    <name evidence="1" type="ORF">PQR63_17295</name>
</gene>
<dbReference type="EMBL" id="JAQQFR010000011">
    <property type="protein sequence ID" value="MFL9880160.1"/>
    <property type="molecule type" value="Genomic_DNA"/>
</dbReference>
<organism evidence="1 2">
    <name type="scientific">Herbaspirillum rhizosphaerae</name>
    <dbReference type="NCBI Taxonomy" id="346179"/>
    <lineage>
        <taxon>Bacteria</taxon>
        <taxon>Pseudomonadati</taxon>
        <taxon>Pseudomonadota</taxon>
        <taxon>Betaproteobacteria</taxon>
        <taxon>Burkholderiales</taxon>
        <taxon>Oxalobacteraceae</taxon>
        <taxon>Herbaspirillum</taxon>
    </lineage>
</organism>